<name>A0AAN6RZ09_9PEZI</name>
<gene>
    <name evidence="2" type="ORF">QBC46DRAFT_58392</name>
</gene>
<dbReference type="Proteomes" id="UP001303473">
    <property type="component" value="Unassembled WGS sequence"/>
</dbReference>
<dbReference type="PANTHER" id="PTHR34598:SF3">
    <property type="entry name" value="OXIDOREDUCTASE AN1597"/>
    <property type="match status" value="1"/>
</dbReference>
<proteinExistence type="inferred from homology"/>
<dbReference type="NCBIfam" id="NF041278">
    <property type="entry name" value="CmcJ_NvfI_EfuI"/>
    <property type="match status" value="1"/>
</dbReference>
<protein>
    <submittedName>
        <fullName evidence="2">Uncharacterized protein</fullName>
    </submittedName>
</protein>
<dbReference type="AlphaFoldDB" id="A0AAN6RZ09"/>
<comment type="similarity">
    <text evidence="1">Belongs to the asaB hydroxylase/desaturase family.</text>
</comment>
<organism evidence="2 3">
    <name type="scientific">Diplogelasinospora grovesii</name>
    <dbReference type="NCBI Taxonomy" id="303347"/>
    <lineage>
        <taxon>Eukaryota</taxon>
        <taxon>Fungi</taxon>
        <taxon>Dikarya</taxon>
        <taxon>Ascomycota</taxon>
        <taxon>Pezizomycotina</taxon>
        <taxon>Sordariomycetes</taxon>
        <taxon>Sordariomycetidae</taxon>
        <taxon>Sordariales</taxon>
        <taxon>Diplogelasinosporaceae</taxon>
        <taxon>Diplogelasinospora</taxon>
    </lineage>
</organism>
<evidence type="ECO:0000313" key="3">
    <source>
        <dbReference type="Proteomes" id="UP001303473"/>
    </source>
</evidence>
<accession>A0AAN6RZ09</accession>
<dbReference type="PANTHER" id="PTHR34598">
    <property type="entry name" value="BLL6449 PROTEIN"/>
    <property type="match status" value="1"/>
</dbReference>
<keyword evidence="3" id="KW-1185">Reference proteome</keyword>
<evidence type="ECO:0000313" key="2">
    <source>
        <dbReference type="EMBL" id="KAK3935102.1"/>
    </source>
</evidence>
<evidence type="ECO:0000256" key="1">
    <source>
        <dbReference type="ARBA" id="ARBA00023604"/>
    </source>
</evidence>
<sequence>MPHPGMTADTAREHRTEGEDLLRSIFEAEFVYYYNFKVRRRTGPPMARPGQLMTGHLKMRKNAPMTLEKFDPQDPLLVEEAAVGAHDIIYLPYRLTSLDITFDTVPRLLKPLLNEQQLPTFFAPGYRFRLINIWRSILPQCEDHPLALCDYSSIDPGDLVPTDRAYPGRQEEIYHLKRNKQQRWYWLPNLNGLTNHFCS</sequence>
<dbReference type="EMBL" id="MU853941">
    <property type="protein sequence ID" value="KAK3935102.1"/>
    <property type="molecule type" value="Genomic_DNA"/>
</dbReference>
<dbReference type="InterPro" id="IPR044053">
    <property type="entry name" value="AsaB-like"/>
</dbReference>
<reference evidence="3" key="1">
    <citation type="journal article" date="2023" name="Mol. Phylogenet. Evol.">
        <title>Genome-scale phylogeny and comparative genomics of the fungal order Sordariales.</title>
        <authorList>
            <person name="Hensen N."/>
            <person name="Bonometti L."/>
            <person name="Westerberg I."/>
            <person name="Brannstrom I.O."/>
            <person name="Guillou S."/>
            <person name="Cros-Aarteil S."/>
            <person name="Calhoun S."/>
            <person name="Haridas S."/>
            <person name="Kuo A."/>
            <person name="Mondo S."/>
            <person name="Pangilinan J."/>
            <person name="Riley R."/>
            <person name="LaButti K."/>
            <person name="Andreopoulos B."/>
            <person name="Lipzen A."/>
            <person name="Chen C."/>
            <person name="Yan M."/>
            <person name="Daum C."/>
            <person name="Ng V."/>
            <person name="Clum A."/>
            <person name="Steindorff A."/>
            <person name="Ohm R.A."/>
            <person name="Martin F."/>
            <person name="Silar P."/>
            <person name="Natvig D.O."/>
            <person name="Lalanne C."/>
            <person name="Gautier V."/>
            <person name="Ament-Velasquez S.L."/>
            <person name="Kruys A."/>
            <person name="Hutchinson M.I."/>
            <person name="Powell A.J."/>
            <person name="Barry K."/>
            <person name="Miller A.N."/>
            <person name="Grigoriev I.V."/>
            <person name="Debuchy R."/>
            <person name="Gladieux P."/>
            <person name="Hiltunen Thoren M."/>
            <person name="Johannesson H."/>
        </authorList>
    </citation>
    <scope>NUCLEOTIDE SEQUENCE [LARGE SCALE GENOMIC DNA]</scope>
    <source>
        <strain evidence="3">CBS 340.73</strain>
    </source>
</reference>
<comment type="caution">
    <text evidence="2">The sequence shown here is derived from an EMBL/GenBank/DDBJ whole genome shotgun (WGS) entry which is preliminary data.</text>
</comment>
<dbReference type="GO" id="GO:0016491">
    <property type="term" value="F:oxidoreductase activity"/>
    <property type="evidence" value="ECO:0007669"/>
    <property type="project" value="InterPro"/>
</dbReference>